<accession>A0ABV5GRQ0</accession>
<evidence type="ECO:0000313" key="2">
    <source>
        <dbReference type="Proteomes" id="UP001589607"/>
    </source>
</evidence>
<dbReference type="EMBL" id="JBHMEY010000067">
    <property type="protein sequence ID" value="MFB9098059.1"/>
    <property type="molecule type" value="Genomic_DNA"/>
</dbReference>
<name>A0ABV5GRQ0_9FLAO</name>
<protein>
    <recommendedName>
        <fullName evidence="3">Lipoprotein</fullName>
    </recommendedName>
</protein>
<sequence length="218" mass="25656">MKLILMAMFILLGCNLNSNKKISEVTVLKDNISNVNDSIDNVLTKVNGIDTIVLKESYNKVDIEYNDYLKENLKLVRVNFKRINSISNKNWKSIIQKDYNISSEGGVVSYYSNEKLEKITVRNFAETNQKLTEYYLLDDKLSFVFEKWIDYEYPIYDETFSESENEIVEQRSYFIKSKLVHQVNNQNCGSPFASDYLKEEEKRIIYEFSTLIKYKNSN</sequence>
<reference evidence="1 2" key="1">
    <citation type="submission" date="2024-09" db="EMBL/GenBank/DDBJ databases">
        <authorList>
            <person name="Sun Q."/>
            <person name="Mori K."/>
        </authorList>
    </citation>
    <scope>NUCLEOTIDE SEQUENCE [LARGE SCALE GENOMIC DNA]</scope>
    <source>
        <strain evidence="1 2">CECT 7955</strain>
    </source>
</reference>
<dbReference type="Proteomes" id="UP001589607">
    <property type="component" value="Unassembled WGS sequence"/>
</dbReference>
<dbReference type="RefSeq" id="WP_236456120.1">
    <property type="nucleotide sequence ID" value="NZ_CBCSGE010000003.1"/>
</dbReference>
<comment type="caution">
    <text evidence="1">The sequence shown here is derived from an EMBL/GenBank/DDBJ whole genome shotgun (WGS) entry which is preliminary data.</text>
</comment>
<evidence type="ECO:0000313" key="1">
    <source>
        <dbReference type="EMBL" id="MFB9098059.1"/>
    </source>
</evidence>
<keyword evidence="2" id="KW-1185">Reference proteome</keyword>
<organism evidence="1 2">
    <name type="scientific">Flavobacterium jumunjinense</name>
    <dbReference type="NCBI Taxonomy" id="998845"/>
    <lineage>
        <taxon>Bacteria</taxon>
        <taxon>Pseudomonadati</taxon>
        <taxon>Bacteroidota</taxon>
        <taxon>Flavobacteriia</taxon>
        <taxon>Flavobacteriales</taxon>
        <taxon>Flavobacteriaceae</taxon>
        <taxon>Flavobacterium</taxon>
    </lineage>
</organism>
<gene>
    <name evidence="1" type="ORF">ACFFVF_16190</name>
</gene>
<evidence type="ECO:0008006" key="3">
    <source>
        <dbReference type="Google" id="ProtNLM"/>
    </source>
</evidence>
<proteinExistence type="predicted"/>